<sequence length="451" mass="50302">MPADEHADRPGAVPPPSLAQPVRAALTPGRRNVELTLEAASPGGTTVAQATYKRAASTPEGEGERARERRLDAERHRLWRARARLNTQLQQQRTISMRELDTALDALDKPDGADHDDWGAEALELRLAVSEQRRIEAHSKLQAAKHSCAVELAGVLEALTIEDAYALYPSSERPQYRSSDGQIFRPDDGSCACGSSSRFQCTDIEYNDGCRVDTLKGCESSPLRLVIRLEREQDGDEKVYGEFELERKFAQADAVLRASLGDESYRKHIRELEERKANTQVEREAAIRNWDVEHWRAETARGDKCKCAEYGILCNCDRHQKIGWQCGSVAALQMAASMRAQQQEAESALEAAALRVASADVERLRLARERVEQVRVLPRRREGHLVRKPGSEDSLHEKSMHLADRLMRALPGVLISESAHAMAVYRRVSPHELILGNWDGRIGGPALAITE</sequence>
<organism evidence="3">
    <name type="scientific">Coccolithus braarudii</name>
    <dbReference type="NCBI Taxonomy" id="221442"/>
    <lineage>
        <taxon>Eukaryota</taxon>
        <taxon>Haptista</taxon>
        <taxon>Haptophyta</taxon>
        <taxon>Prymnesiophyceae</taxon>
        <taxon>Coccolithales</taxon>
        <taxon>Coccolithaceae</taxon>
        <taxon>Coccolithus</taxon>
    </lineage>
</organism>
<accession>A0A7S0Q4M2</accession>
<gene>
    <name evidence="3" type="ORF">CPEL01642_LOCUS19840</name>
</gene>
<name>A0A7S0Q4M2_9EUKA</name>
<feature type="coiled-coil region" evidence="1">
    <location>
        <begin position="262"/>
        <end position="289"/>
    </location>
</feature>
<dbReference type="AlphaFoldDB" id="A0A7S0Q4M2"/>
<feature type="region of interest" description="Disordered" evidence="2">
    <location>
        <begin position="1"/>
        <end position="21"/>
    </location>
</feature>
<dbReference type="EMBL" id="HBEY01041484">
    <property type="protein sequence ID" value="CAD8616459.1"/>
    <property type="molecule type" value="Transcribed_RNA"/>
</dbReference>
<keyword evidence="1" id="KW-0175">Coiled coil</keyword>
<proteinExistence type="predicted"/>
<reference evidence="3" key="1">
    <citation type="submission" date="2021-01" db="EMBL/GenBank/DDBJ databases">
        <authorList>
            <person name="Corre E."/>
            <person name="Pelletier E."/>
            <person name="Niang G."/>
            <person name="Scheremetjew M."/>
            <person name="Finn R."/>
            <person name="Kale V."/>
            <person name="Holt S."/>
            <person name="Cochrane G."/>
            <person name="Meng A."/>
            <person name="Brown T."/>
            <person name="Cohen L."/>
        </authorList>
    </citation>
    <scope>NUCLEOTIDE SEQUENCE</scope>
    <source>
        <strain evidence="3">PLY182g</strain>
    </source>
</reference>
<evidence type="ECO:0000313" key="3">
    <source>
        <dbReference type="EMBL" id="CAD8616459.1"/>
    </source>
</evidence>
<evidence type="ECO:0000256" key="2">
    <source>
        <dbReference type="SAM" id="MobiDB-lite"/>
    </source>
</evidence>
<evidence type="ECO:0000256" key="1">
    <source>
        <dbReference type="SAM" id="Coils"/>
    </source>
</evidence>
<protein>
    <submittedName>
        <fullName evidence="3">Uncharacterized protein</fullName>
    </submittedName>
</protein>
<feature type="region of interest" description="Disordered" evidence="2">
    <location>
        <begin position="37"/>
        <end position="69"/>
    </location>
</feature>